<gene>
    <name evidence="8" type="ORF">FHS82_003330</name>
</gene>
<keyword evidence="5 6" id="KW-0472">Membrane</keyword>
<feature type="transmembrane region" description="Helical" evidence="6">
    <location>
        <begin position="488"/>
        <end position="510"/>
    </location>
</feature>
<evidence type="ECO:0000256" key="2">
    <source>
        <dbReference type="ARBA" id="ARBA00022475"/>
    </source>
</evidence>
<evidence type="ECO:0000259" key="7">
    <source>
        <dbReference type="Pfam" id="PF02687"/>
    </source>
</evidence>
<feature type="transmembrane region" description="Helical" evidence="6">
    <location>
        <begin position="441"/>
        <end position="462"/>
    </location>
</feature>
<dbReference type="PANTHER" id="PTHR30287:SF1">
    <property type="entry name" value="INNER MEMBRANE PROTEIN"/>
    <property type="match status" value="1"/>
</dbReference>
<organism evidence="8 9">
    <name type="scientific">Pseudochelatococcus lubricantis</name>
    <dbReference type="NCBI Taxonomy" id="1538102"/>
    <lineage>
        <taxon>Bacteria</taxon>
        <taxon>Pseudomonadati</taxon>
        <taxon>Pseudomonadota</taxon>
        <taxon>Alphaproteobacteria</taxon>
        <taxon>Hyphomicrobiales</taxon>
        <taxon>Chelatococcaceae</taxon>
        <taxon>Pseudochelatococcus</taxon>
    </lineage>
</organism>
<feature type="transmembrane region" description="Helical" evidence="6">
    <location>
        <begin position="730"/>
        <end position="754"/>
    </location>
</feature>
<dbReference type="Pfam" id="PF02687">
    <property type="entry name" value="FtsX"/>
    <property type="match status" value="2"/>
</dbReference>
<feature type="domain" description="ABC3 transporter permease C-terminal" evidence="7">
    <location>
        <begin position="280"/>
        <end position="390"/>
    </location>
</feature>
<feature type="transmembrane region" description="Helical" evidence="6">
    <location>
        <begin position="330"/>
        <end position="352"/>
    </location>
</feature>
<protein>
    <submittedName>
        <fullName evidence="8">ABC transport system permease protein</fullName>
    </submittedName>
</protein>
<keyword evidence="3 6" id="KW-0812">Transmembrane</keyword>
<keyword evidence="2" id="KW-1003">Cell membrane</keyword>
<feature type="transmembrane region" description="Helical" evidence="6">
    <location>
        <begin position="823"/>
        <end position="847"/>
    </location>
</feature>
<evidence type="ECO:0000256" key="4">
    <source>
        <dbReference type="ARBA" id="ARBA00022989"/>
    </source>
</evidence>
<comment type="subcellular location">
    <subcellularLocation>
        <location evidence="1">Cell membrane</location>
        <topology evidence="1">Multi-pass membrane protein</topology>
    </subcellularLocation>
</comment>
<proteinExistence type="predicted"/>
<dbReference type="InterPro" id="IPR038766">
    <property type="entry name" value="Membrane_comp_ABC_pdt"/>
</dbReference>
<feature type="transmembrane region" description="Helical" evidence="6">
    <location>
        <begin position="306"/>
        <end position="324"/>
    </location>
</feature>
<evidence type="ECO:0000313" key="8">
    <source>
        <dbReference type="EMBL" id="NIJ59475.1"/>
    </source>
</evidence>
<sequence>MHGSFGNKSHPRRLALILRVAMRDMRGGLRGFGIFLACIALGVAAIAGVGSVASALSDGLGREGRAILGGDVAVALTQRPANDRERAFLAAQGTVSAIADLRAMAVAENGEAVLVELKAVDDAYPLVGELATTPPLARSAMLDEARGRFGALADPALLARLGIGVGGSLRIGELTVEVRAALDSEPDKIAAGIGFGPRLMVSDAALARAGLLQPGSIVRHSYRLLLPGGEADDGALVRFEERAKAAFPDDGWRVRDRLNAAPQLERNIGQFTQYLTLVGMTALLVGGVGVANAVRGFVDRRRVTMATLKAVGASGSLVVAIALAEVMLIAGLGILLGLATGAAMPFVAAWAGQGLLPLPIEARLAPGPLLAAALYGGLTALAFSLVPVGRAHDVPVAALFRDHVEAAQTPVRRRYRIAAIAAGALLVLVALALAHNPRVAAVFLLAAGLAFLLLRAVAAGLMRAARAMPPFGGPTGRLALASLHRPGALTPALVLSLGLGVTLVVTLALVDAGLRRELTRALPERAPAFFFLDVQAQDADAFGAYLNTVIPGAVVEKVPMIRGRIVSLKGIRAQDYTRPEEVAWVLEGDRGITFAESLPEGSRLVAGEWWPPGYAGPPLVSFDAEIARQLGLGVGDAVVVNVLGREVAVTVANLRTVEWRSLGINFVMVFSPNTFAGAPYTLLATLTEPAGADPARSLSLVRGVAARFPAVTSVRVRDVLEAVNDMVGQLAVAIAAASTVALAASALVLGGALAASHRARLYDAVILKTLGATRGRLLRAYLLEYGLVAGASAAVGFLAGSAAAVLIMTQVMRLPLTYQPAPALAAAAAAVIVAVALALAGTWRILAQKPAPYLRER</sequence>
<feature type="transmembrane region" description="Helical" evidence="6">
    <location>
        <begin position="785"/>
        <end position="811"/>
    </location>
</feature>
<feature type="transmembrane region" description="Helical" evidence="6">
    <location>
        <begin position="274"/>
        <end position="294"/>
    </location>
</feature>
<accession>A0ABX0V597</accession>
<feature type="domain" description="ABC3 transporter permease C-terminal" evidence="7">
    <location>
        <begin position="737"/>
        <end position="849"/>
    </location>
</feature>
<keyword evidence="4 6" id="KW-1133">Transmembrane helix</keyword>
<evidence type="ECO:0000256" key="1">
    <source>
        <dbReference type="ARBA" id="ARBA00004651"/>
    </source>
</evidence>
<name>A0ABX0V597_9HYPH</name>
<dbReference type="PANTHER" id="PTHR30287">
    <property type="entry name" value="MEMBRANE COMPONENT OF PREDICTED ABC SUPERFAMILY METABOLITE UPTAKE TRANSPORTER"/>
    <property type="match status" value="1"/>
</dbReference>
<feature type="transmembrane region" description="Helical" evidence="6">
    <location>
        <begin position="415"/>
        <end position="434"/>
    </location>
</feature>
<dbReference type="Proteomes" id="UP001429580">
    <property type="component" value="Unassembled WGS sequence"/>
</dbReference>
<dbReference type="EMBL" id="JAASQI010000008">
    <property type="protein sequence ID" value="NIJ59475.1"/>
    <property type="molecule type" value="Genomic_DNA"/>
</dbReference>
<feature type="transmembrane region" description="Helical" evidence="6">
    <location>
        <begin position="662"/>
        <end position="683"/>
    </location>
</feature>
<evidence type="ECO:0000256" key="3">
    <source>
        <dbReference type="ARBA" id="ARBA00022692"/>
    </source>
</evidence>
<keyword evidence="9" id="KW-1185">Reference proteome</keyword>
<evidence type="ECO:0000256" key="5">
    <source>
        <dbReference type="ARBA" id="ARBA00023136"/>
    </source>
</evidence>
<evidence type="ECO:0000256" key="6">
    <source>
        <dbReference type="SAM" id="Phobius"/>
    </source>
</evidence>
<reference evidence="8 9" key="1">
    <citation type="submission" date="2020-03" db="EMBL/GenBank/DDBJ databases">
        <title>Genomic Encyclopedia of Type Strains, Phase IV (KMG-IV): sequencing the most valuable type-strain genomes for metagenomic binning, comparative biology and taxonomic classification.</title>
        <authorList>
            <person name="Goeker M."/>
        </authorList>
    </citation>
    <scope>NUCLEOTIDE SEQUENCE [LARGE SCALE GENOMIC DNA]</scope>
    <source>
        <strain evidence="8 9">DSM 103870</strain>
    </source>
</reference>
<dbReference type="RefSeq" id="WP_166954815.1">
    <property type="nucleotide sequence ID" value="NZ_JAASQI010000008.1"/>
</dbReference>
<feature type="transmembrane region" description="Helical" evidence="6">
    <location>
        <begin position="364"/>
        <end position="386"/>
    </location>
</feature>
<evidence type="ECO:0000313" key="9">
    <source>
        <dbReference type="Proteomes" id="UP001429580"/>
    </source>
</evidence>
<comment type="caution">
    <text evidence="8">The sequence shown here is derived from an EMBL/GenBank/DDBJ whole genome shotgun (WGS) entry which is preliminary data.</text>
</comment>
<dbReference type="InterPro" id="IPR003838">
    <property type="entry name" value="ABC3_permease_C"/>
</dbReference>